<dbReference type="InterPro" id="IPR036909">
    <property type="entry name" value="Cyt_c-like_dom_sf"/>
</dbReference>
<proteinExistence type="predicted"/>
<feature type="domain" description="Cytochrome c" evidence="8">
    <location>
        <begin position="99"/>
        <end position="187"/>
    </location>
</feature>
<protein>
    <submittedName>
        <fullName evidence="9">Cytochrome c</fullName>
    </submittedName>
</protein>
<evidence type="ECO:0000256" key="3">
    <source>
        <dbReference type="ARBA" id="ARBA00022723"/>
    </source>
</evidence>
<dbReference type="PRINTS" id="PR00604">
    <property type="entry name" value="CYTCHRMECIAB"/>
</dbReference>
<evidence type="ECO:0000256" key="2">
    <source>
        <dbReference type="ARBA" id="ARBA00022617"/>
    </source>
</evidence>
<organism evidence="9 10">
    <name type="scientific">Cognatiyoonia koreensis</name>
    <dbReference type="NCBI Taxonomy" id="364200"/>
    <lineage>
        <taxon>Bacteria</taxon>
        <taxon>Pseudomonadati</taxon>
        <taxon>Pseudomonadota</taxon>
        <taxon>Alphaproteobacteria</taxon>
        <taxon>Rhodobacterales</taxon>
        <taxon>Paracoccaceae</taxon>
        <taxon>Cognatiyoonia</taxon>
    </lineage>
</organism>
<sequence>MLKFLKLFIPAGAGTASVLTLAYFLADQFVTDMPAPMRGTLIQPANAQETAAVEPDPTEEGATVVAGGLGLGRLALEEEVAAWDIDVRPDGLGLPAGSGDVWTGEEVFVEKCAACHGDFGEAVGRWPVLAGGLNTLSDDDPVKTIGSYWPYLSTVYDYVNRAMPFGEAQSLEPDEIYAITAYLLYVNDLVEDDFTLSNENFLDVQMPNVDNFYMDDRLTVEMPLFQSADVCMENCKDSVEITMNAMVLDVTPETETAETTVVEEVAEEVVEETAVEEVAVEDAAAAGPDPALVAAGEGAFRACKACHQVGEGAVNRSGPHLNDVLGRTIGSVDGFRYSATFADAMAAGDVWTKEALAAFLTDPKGAMPGTKMSFRGVRNEEDIAALTAYLQSFAAE</sequence>
<keyword evidence="7" id="KW-0812">Transmembrane</keyword>
<evidence type="ECO:0000256" key="6">
    <source>
        <dbReference type="PROSITE-ProRule" id="PRU00433"/>
    </source>
</evidence>
<dbReference type="GO" id="GO:0009055">
    <property type="term" value="F:electron transfer activity"/>
    <property type="evidence" value="ECO:0007669"/>
    <property type="project" value="InterPro"/>
</dbReference>
<evidence type="ECO:0000256" key="5">
    <source>
        <dbReference type="ARBA" id="ARBA00023004"/>
    </source>
</evidence>
<reference evidence="9 10" key="1">
    <citation type="submission" date="2016-10" db="EMBL/GenBank/DDBJ databases">
        <authorList>
            <person name="de Groot N.N."/>
        </authorList>
    </citation>
    <scope>NUCLEOTIDE SEQUENCE [LARGE SCALE GENOMIC DNA]</scope>
    <source>
        <strain evidence="9 10">DSM 17925</strain>
    </source>
</reference>
<dbReference type="AlphaFoldDB" id="A0A1I0PYU9"/>
<keyword evidence="2 6" id="KW-0349">Heme</keyword>
<dbReference type="STRING" id="364200.SAMN04488515_1535"/>
<keyword evidence="7" id="KW-0472">Membrane</keyword>
<dbReference type="PANTHER" id="PTHR11961">
    <property type="entry name" value="CYTOCHROME C"/>
    <property type="match status" value="1"/>
</dbReference>
<dbReference type="PROSITE" id="PS51007">
    <property type="entry name" value="CYTC"/>
    <property type="match status" value="2"/>
</dbReference>
<keyword evidence="5 6" id="KW-0408">Iron</keyword>
<keyword evidence="3 6" id="KW-0479">Metal-binding</keyword>
<dbReference type="InterPro" id="IPR009056">
    <property type="entry name" value="Cyt_c-like_dom"/>
</dbReference>
<dbReference type="EMBL" id="FOIZ01000001">
    <property type="protein sequence ID" value="SEW19651.1"/>
    <property type="molecule type" value="Genomic_DNA"/>
</dbReference>
<feature type="domain" description="Cytochrome c" evidence="8">
    <location>
        <begin position="291"/>
        <end position="394"/>
    </location>
</feature>
<keyword evidence="4" id="KW-0249">Electron transport</keyword>
<name>A0A1I0PYU9_9RHOB</name>
<evidence type="ECO:0000256" key="7">
    <source>
        <dbReference type="SAM" id="Phobius"/>
    </source>
</evidence>
<keyword evidence="7" id="KW-1133">Transmembrane helix</keyword>
<feature type="transmembrane region" description="Helical" evidence="7">
    <location>
        <begin position="7"/>
        <end position="26"/>
    </location>
</feature>
<dbReference type="Gene3D" id="1.10.760.10">
    <property type="entry name" value="Cytochrome c-like domain"/>
    <property type="match status" value="2"/>
</dbReference>
<keyword evidence="1" id="KW-0813">Transport</keyword>
<evidence type="ECO:0000259" key="8">
    <source>
        <dbReference type="PROSITE" id="PS51007"/>
    </source>
</evidence>
<dbReference type="SUPFAM" id="SSF46626">
    <property type="entry name" value="Cytochrome c"/>
    <property type="match status" value="2"/>
</dbReference>
<evidence type="ECO:0000313" key="9">
    <source>
        <dbReference type="EMBL" id="SEW19651.1"/>
    </source>
</evidence>
<evidence type="ECO:0000313" key="10">
    <source>
        <dbReference type="Proteomes" id="UP000199167"/>
    </source>
</evidence>
<dbReference type="InterPro" id="IPR002327">
    <property type="entry name" value="Cyt_c_1A/1B"/>
</dbReference>
<evidence type="ECO:0000256" key="4">
    <source>
        <dbReference type="ARBA" id="ARBA00022982"/>
    </source>
</evidence>
<dbReference type="Pfam" id="PF00034">
    <property type="entry name" value="Cytochrom_C"/>
    <property type="match status" value="2"/>
</dbReference>
<dbReference type="GO" id="GO:0046872">
    <property type="term" value="F:metal ion binding"/>
    <property type="evidence" value="ECO:0007669"/>
    <property type="project" value="UniProtKB-KW"/>
</dbReference>
<keyword evidence="10" id="KW-1185">Reference proteome</keyword>
<gene>
    <name evidence="9" type="ORF">SAMN04488515_1535</name>
</gene>
<accession>A0A1I0PYU9</accession>
<dbReference type="OrthoDB" id="9779283at2"/>
<dbReference type="GO" id="GO:0020037">
    <property type="term" value="F:heme binding"/>
    <property type="evidence" value="ECO:0007669"/>
    <property type="project" value="InterPro"/>
</dbReference>
<dbReference type="RefSeq" id="WP_089992308.1">
    <property type="nucleotide sequence ID" value="NZ_FOIZ01000001.1"/>
</dbReference>
<evidence type="ECO:0000256" key="1">
    <source>
        <dbReference type="ARBA" id="ARBA00022448"/>
    </source>
</evidence>
<dbReference type="Proteomes" id="UP000199167">
    <property type="component" value="Unassembled WGS sequence"/>
</dbReference>